<proteinExistence type="predicted"/>
<sequence length="134" mass="14399">MTEQWMTGHQDLSFTGEHHGHGRSHHGKRERTRRGHRPPCHPPRGGGSHPRGERGDGARRAPHRPSCRGGSVGTLLLDVGGGDNLSGEVEPLAEVVQTLGGEGVVVVLPREAGLDETAGVKRLKSLDDLKEKAY</sequence>
<dbReference type="EMBL" id="JAPZBO010000009">
    <property type="protein sequence ID" value="KAJ5303508.1"/>
    <property type="molecule type" value="Genomic_DNA"/>
</dbReference>
<evidence type="ECO:0000256" key="1">
    <source>
        <dbReference type="SAM" id="MobiDB-lite"/>
    </source>
</evidence>
<evidence type="ECO:0000313" key="3">
    <source>
        <dbReference type="Proteomes" id="UP001147746"/>
    </source>
</evidence>
<reference evidence="2" key="2">
    <citation type="journal article" date="2023" name="IMA Fungus">
        <title>Comparative genomic study of the Penicillium genus elucidates a diverse pangenome and 15 lateral gene transfer events.</title>
        <authorList>
            <person name="Petersen C."/>
            <person name="Sorensen T."/>
            <person name="Nielsen M.R."/>
            <person name="Sondergaard T.E."/>
            <person name="Sorensen J.L."/>
            <person name="Fitzpatrick D.A."/>
            <person name="Frisvad J.C."/>
            <person name="Nielsen K.L."/>
        </authorList>
    </citation>
    <scope>NUCLEOTIDE SEQUENCE</scope>
    <source>
        <strain evidence="2">IBT 21472</strain>
    </source>
</reference>
<gene>
    <name evidence="2" type="ORF">N7476_010307</name>
</gene>
<protein>
    <submittedName>
        <fullName evidence="2">Uncharacterized protein</fullName>
    </submittedName>
</protein>
<dbReference type="AlphaFoldDB" id="A0A9W9U169"/>
<evidence type="ECO:0000313" key="2">
    <source>
        <dbReference type="EMBL" id="KAJ5303508.1"/>
    </source>
</evidence>
<keyword evidence="3" id="KW-1185">Reference proteome</keyword>
<feature type="compositionally biased region" description="Polar residues" evidence="1">
    <location>
        <begin position="1"/>
        <end position="13"/>
    </location>
</feature>
<feature type="compositionally biased region" description="Basic residues" evidence="1">
    <location>
        <begin position="20"/>
        <end position="39"/>
    </location>
</feature>
<feature type="region of interest" description="Disordered" evidence="1">
    <location>
        <begin position="1"/>
        <end position="72"/>
    </location>
</feature>
<name>A0A9W9U169_9EURO</name>
<organism evidence="2 3">
    <name type="scientific">Penicillium atrosanguineum</name>
    <dbReference type="NCBI Taxonomy" id="1132637"/>
    <lineage>
        <taxon>Eukaryota</taxon>
        <taxon>Fungi</taxon>
        <taxon>Dikarya</taxon>
        <taxon>Ascomycota</taxon>
        <taxon>Pezizomycotina</taxon>
        <taxon>Eurotiomycetes</taxon>
        <taxon>Eurotiomycetidae</taxon>
        <taxon>Eurotiales</taxon>
        <taxon>Aspergillaceae</taxon>
        <taxon>Penicillium</taxon>
    </lineage>
</organism>
<dbReference type="Proteomes" id="UP001147746">
    <property type="component" value="Unassembled WGS sequence"/>
</dbReference>
<comment type="caution">
    <text evidence="2">The sequence shown here is derived from an EMBL/GenBank/DDBJ whole genome shotgun (WGS) entry which is preliminary data.</text>
</comment>
<reference evidence="2" key="1">
    <citation type="submission" date="2022-12" db="EMBL/GenBank/DDBJ databases">
        <authorList>
            <person name="Petersen C."/>
        </authorList>
    </citation>
    <scope>NUCLEOTIDE SEQUENCE</scope>
    <source>
        <strain evidence="2">IBT 21472</strain>
    </source>
</reference>
<feature type="compositionally biased region" description="Basic and acidic residues" evidence="1">
    <location>
        <begin position="50"/>
        <end position="59"/>
    </location>
</feature>
<accession>A0A9W9U169</accession>